<dbReference type="Gene3D" id="3.40.630.30">
    <property type="match status" value="1"/>
</dbReference>
<dbReference type="PANTHER" id="PTHR43420:SF47">
    <property type="entry name" value="N-ACETYLTRANSFERASE DOMAIN-CONTAINING PROTEIN"/>
    <property type="match status" value="1"/>
</dbReference>
<dbReference type="EMBL" id="JACNYL010000002">
    <property type="protein sequence ID" value="MBD1422260.1"/>
    <property type="molecule type" value="Genomic_DNA"/>
</dbReference>
<dbReference type="SUPFAM" id="SSF55729">
    <property type="entry name" value="Acyl-CoA N-acyltransferases (Nat)"/>
    <property type="match status" value="1"/>
</dbReference>
<protein>
    <submittedName>
        <fullName evidence="4">GNAT family N-acetyltransferase</fullName>
    </submittedName>
</protein>
<evidence type="ECO:0000313" key="5">
    <source>
        <dbReference type="Proteomes" id="UP000651112"/>
    </source>
</evidence>
<reference evidence="4 5" key="1">
    <citation type="submission" date="2020-08" db="EMBL/GenBank/DDBJ databases">
        <title>Sphingobacterium sp. DN00404 isolated from aquaculture water.</title>
        <authorList>
            <person name="Zhang M."/>
        </authorList>
    </citation>
    <scope>NUCLEOTIDE SEQUENCE [LARGE SCALE GENOMIC DNA]</scope>
    <source>
        <strain evidence="4 5">KCTC 42746</strain>
    </source>
</reference>
<dbReference type="CDD" id="cd04301">
    <property type="entry name" value="NAT_SF"/>
    <property type="match status" value="1"/>
</dbReference>
<dbReference type="Pfam" id="PF00583">
    <property type="entry name" value="Acetyltransf_1"/>
    <property type="match status" value="1"/>
</dbReference>
<evidence type="ECO:0000259" key="3">
    <source>
        <dbReference type="PROSITE" id="PS51186"/>
    </source>
</evidence>
<keyword evidence="5" id="KW-1185">Reference proteome</keyword>
<dbReference type="Proteomes" id="UP000651112">
    <property type="component" value="Unassembled WGS sequence"/>
</dbReference>
<accession>A0ABR7XSV0</accession>
<name>A0ABR7XSV0_9SPHI</name>
<dbReference type="PANTHER" id="PTHR43420">
    <property type="entry name" value="ACETYLTRANSFERASE"/>
    <property type="match status" value="1"/>
</dbReference>
<evidence type="ECO:0000256" key="1">
    <source>
        <dbReference type="ARBA" id="ARBA00022679"/>
    </source>
</evidence>
<feature type="domain" description="N-acetyltransferase" evidence="3">
    <location>
        <begin position="2"/>
        <end position="185"/>
    </location>
</feature>
<dbReference type="InterPro" id="IPR016181">
    <property type="entry name" value="Acyl_CoA_acyltransferase"/>
</dbReference>
<dbReference type="RefSeq" id="WP_190313942.1">
    <property type="nucleotide sequence ID" value="NZ_JACNYL010000002.1"/>
</dbReference>
<keyword evidence="2" id="KW-0012">Acyltransferase</keyword>
<dbReference type="PROSITE" id="PS51186">
    <property type="entry name" value="GNAT"/>
    <property type="match status" value="1"/>
</dbReference>
<dbReference type="InterPro" id="IPR000182">
    <property type="entry name" value="GNAT_dom"/>
</dbReference>
<comment type="caution">
    <text evidence="4">The sequence shown here is derived from an EMBL/GenBank/DDBJ whole genome shotgun (WGS) entry which is preliminary data.</text>
</comment>
<evidence type="ECO:0000313" key="4">
    <source>
        <dbReference type="EMBL" id="MBD1422260.1"/>
    </source>
</evidence>
<proteinExistence type="predicted"/>
<organism evidence="4 5">
    <name type="scientific">Sphingobacterium chuzhouense</name>
    <dbReference type="NCBI Taxonomy" id="1742264"/>
    <lineage>
        <taxon>Bacteria</taxon>
        <taxon>Pseudomonadati</taxon>
        <taxon>Bacteroidota</taxon>
        <taxon>Sphingobacteriia</taxon>
        <taxon>Sphingobacteriales</taxon>
        <taxon>Sphingobacteriaceae</taxon>
        <taxon>Sphingobacterium</taxon>
    </lineage>
</organism>
<gene>
    <name evidence="4" type="ORF">H8B21_11825</name>
</gene>
<dbReference type="InterPro" id="IPR050680">
    <property type="entry name" value="YpeA/RimI_acetyltransf"/>
</dbReference>
<sequence length="185" mass="20979">MLQIRKALPTDANAIAPIMLTAMEDIIYYFIGEQDQQKAITFLAYHIAQPRNQYSYEHIIVAEEDGNIIGQICLYPGDELEQLRAPIISYLHTHFKSEPNLGNETQAGEVYIDTLAVSAAAQGKGIGKILLLYAIDLFVHRKKEVLGLLVDKENPKAKKLYLNMGFKPVRDVFLFEKELVHLQYS</sequence>
<evidence type="ECO:0000256" key="2">
    <source>
        <dbReference type="ARBA" id="ARBA00023315"/>
    </source>
</evidence>
<keyword evidence="1" id="KW-0808">Transferase</keyword>